<sequence>MDFLTLYVVILIGFGLCFIVQTGVTILSFSQVSLRQKYPLFLMTFMAKCGISFGGFMRSAVYIQLIRLNMFCTKIALYECFYHVHGIVTELSFFYHAEMSLLVAIECLLVILGEKNYEQWWRPFFSWYTGVFFFLLNLVVFWVCILHQTTMGSAFVYNHCKLQLYSVQLPMSGYISFLLFCQTMTIIICTFTVWLILKKRRLLSHQCGPKWHGEPGATWDREMNISLYNLVVAFLHLLYYGITRYTFAVLPKTKSARLLSEKFSEGILIQDLASMSEMFITVSFILMTPVYSLLVIFFRGNVDNIIELGHALDGE</sequence>
<evidence type="ECO:0000313" key="2">
    <source>
        <dbReference type="EMBL" id="VDP18618.1"/>
    </source>
</evidence>
<keyword evidence="1" id="KW-0812">Transmembrane</keyword>
<keyword evidence="3" id="KW-1185">Reference proteome</keyword>
<gene>
    <name evidence="2" type="ORF">SBAD_LOCUS8687</name>
</gene>
<keyword evidence="1" id="KW-0472">Membrane</keyword>
<protein>
    <submittedName>
        <fullName evidence="4">G_PROTEIN_RECEP_F1_2 domain-containing protein</fullName>
    </submittedName>
</protein>
<evidence type="ECO:0000313" key="3">
    <source>
        <dbReference type="Proteomes" id="UP000270296"/>
    </source>
</evidence>
<reference evidence="2 3" key="2">
    <citation type="submission" date="2018-11" db="EMBL/GenBank/DDBJ databases">
        <authorList>
            <consortium name="Pathogen Informatics"/>
        </authorList>
    </citation>
    <scope>NUCLEOTIDE SEQUENCE [LARGE SCALE GENOMIC DNA]</scope>
</reference>
<feature type="transmembrane region" description="Helical" evidence="1">
    <location>
        <begin position="278"/>
        <end position="298"/>
    </location>
</feature>
<feature type="transmembrane region" description="Helical" evidence="1">
    <location>
        <begin position="6"/>
        <end position="28"/>
    </location>
</feature>
<reference evidence="4" key="1">
    <citation type="submission" date="2016-06" db="UniProtKB">
        <authorList>
            <consortium name="WormBaseParasite"/>
        </authorList>
    </citation>
    <scope>IDENTIFICATION</scope>
</reference>
<organism evidence="4">
    <name type="scientific">Soboliphyme baturini</name>
    <dbReference type="NCBI Taxonomy" id="241478"/>
    <lineage>
        <taxon>Eukaryota</taxon>
        <taxon>Metazoa</taxon>
        <taxon>Ecdysozoa</taxon>
        <taxon>Nematoda</taxon>
        <taxon>Enoplea</taxon>
        <taxon>Dorylaimia</taxon>
        <taxon>Dioctophymatida</taxon>
        <taxon>Dioctophymatoidea</taxon>
        <taxon>Soboliphymatidae</taxon>
        <taxon>Soboliphyme</taxon>
    </lineage>
</organism>
<evidence type="ECO:0000313" key="4">
    <source>
        <dbReference type="WBParaSite" id="SBAD_0000900001-mRNA-1"/>
    </source>
</evidence>
<feature type="transmembrane region" description="Helical" evidence="1">
    <location>
        <begin position="125"/>
        <end position="148"/>
    </location>
</feature>
<dbReference type="AlphaFoldDB" id="A0A183IYI9"/>
<keyword evidence="1" id="KW-1133">Transmembrane helix</keyword>
<dbReference type="Proteomes" id="UP000270296">
    <property type="component" value="Unassembled WGS sequence"/>
</dbReference>
<proteinExistence type="predicted"/>
<feature type="transmembrane region" description="Helical" evidence="1">
    <location>
        <begin position="174"/>
        <end position="197"/>
    </location>
</feature>
<name>A0A183IYI9_9BILA</name>
<accession>A0A183IYI9</accession>
<dbReference type="WBParaSite" id="SBAD_0000900001-mRNA-1">
    <property type="protein sequence ID" value="SBAD_0000900001-mRNA-1"/>
    <property type="gene ID" value="SBAD_0000900001"/>
</dbReference>
<dbReference type="EMBL" id="UZAM01011856">
    <property type="protein sequence ID" value="VDP18618.1"/>
    <property type="molecule type" value="Genomic_DNA"/>
</dbReference>
<evidence type="ECO:0000256" key="1">
    <source>
        <dbReference type="SAM" id="Phobius"/>
    </source>
</evidence>
<feature type="transmembrane region" description="Helical" evidence="1">
    <location>
        <begin position="40"/>
        <end position="61"/>
    </location>
</feature>
<feature type="transmembrane region" description="Helical" evidence="1">
    <location>
        <begin position="225"/>
        <end position="242"/>
    </location>
</feature>